<dbReference type="RefSeq" id="WP_131556918.1">
    <property type="nucleotide sequence ID" value="NZ_SJSN01000003.1"/>
</dbReference>
<proteinExistence type="predicted"/>
<name>A0A4R0P820_9SPHI</name>
<dbReference type="EMBL" id="SJSN01000003">
    <property type="protein sequence ID" value="TCD11668.1"/>
    <property type="molecule type" value="Genomic_DNA"/>
</dbReference>
<protein>
    <submittedName>
        <fullName evidence="1">Uncharacterized protein</fullName>
    </submittedName>
</protein>
<accession>A0A4R0P820</accession>
<keyword evidence="2" id="KW-1185">Reference proteome</keyword>
<evidence type="ECO:0000313" key="1">
    <source>
        <dbReference type="EMBL" id="TCD11668.1"/>
    </source>
</evidence>
<dbReference type="Proteomes" id="UP000291485">
    <property type="component" value="Unassembled WGS sequence"/>
</dbReference>
<dbReference type="AlphaFoldDB" id="A0A4R0P820"/>
<comment type="caution">
    <text evidence="1">The sequence shown here is derived from an EMBL/GenBank/DDBJ whole genome shotgun (WGS) entry which is preliminary data.</text>
</comment>
<gene>
    <name evidence="1" type="ORF">EZ449_05270</name>
</gene>
<sequence>MLLTSSLSIAQIKGEYVYSAGIDAGTRTLTFNGLSFSDKYTGHMNDAFGEGSFKMANNSLYLNYFKLKDKDSSVYKIDTRKDPLNLTRIYVQVFDEKIPLIAASVAIRDQDFNLLFYVRTAGNGTADLTIRKLERAHYLTVDFIGFNRVTIPLSQLAGKANNIFVGLKPQKTMIEPPRTDVYRIIKFEEKTLTLLDINRREYIFKKVK</sequence>
<organism evidence="1 2">
    <name type="scientific">Pedobacter frigidisoli</name>
    <dbReference type="NCBI Taxonomy" id="2530455"/>
    <lineage>
        <taxon>Bacteria</taxon>
        <taxon>Pseudomonadati</taxon>
        <taxon>Bacteroidota</taxon>
        <taxon>Sphingobacteriia</taxon>
        <taxon>Sphingobacteriales</taxon>
        <taxon>Sphingobacteriaceae</taxon>
        <taxon>Pedobacter</taxon>
    </lineage>
</organism>
<evidence type="ECO:0000313" key="2">
    <source>
        <dbReference type="Proteomes" id="UP000291485"/>
    </source>
</evidence>
<dbReference type="OrthoDB" id="765565at2"/>
<reference evidence="1 2" key="1">
    <citation type="submission" date="2019-02" db="EMBL/GenBank/DDBJ databases">
        <title>Pedobacter sp. RP-3-11 sp. nov., isolated from Arctic soil.</title>
        <authorList>
            <person name="Dahal R.H."/>
        </authorList>
    </citation>
    <scope>NUCLEOTIDE SEQUENCE [LARGE SCALE GENOMIC DNA]</scope>
    <source>
        <strain evidence="1 2">RP-3-11</strain>
    </source>
</reference>